<evidence type="ECO:0000313" key="10">
    <source>
        <dbReference type="EMBL" id="PTX63478.1"/>
    </source>
</evidence>
<protein>
    <recommendedName>
        <fullName evidence="2">histidine kinase</fullName>
        <ecNumber evidence="2">2.7.13.3</ecNumber>
    </recommendedName>
</protein>
<dbReference type="SMART" id="SM00448">
    <property type="entry name" value="REC"/>
    <property type="match status" value="1"/>
</dbReference>
<dbReference type="AlphaFoldDB" id="A0A2T6C564"/>
<dbReference type="InterPro" id="IPR001789">
    <property type="entry name" value="Sig_transdc_resp-reg_receiver"/>
</dbReference>
<dbReference type="FunFam" id="3.30.565.10:FF:000010">
    <property type="entry name" value="Sensor histidine kinase RcsC"/>
    <property type="match status" value="1"/>
</dbReference>
<dbReference type="Pfam" id="PF02518">
    <property type="entry name" value="HATPase_c"/>
    <property type="match status" value="1"/>
</dbReference>
<dbReference type="CDD" id="cd17546">
    <property type="entry name" value="REC_hyHK_CKI1_RcsC-like"/>
    <property type="match status" value="1"/>
</dbReference>
<dbReference type="Pfam" id="PF13424">
    <property type="entry name" value="TPR_12"/>
    <property type="match status" value="1"/>
</dbReference>
<dbReference type="InterPro" id="IPR003661">
    <property type="entry name" value="HisK_dim/P_dom"/>
</dbReference>
<keyword evidence="6" id="KW-0472">Membrane</keyword>
<evidence type="ECO:0000313" key="11">
    <source>
        <dbReference type="Proteomes" id="UP000244090"/>
    </source>
</evidence>
<dbReference type="Pfam" id="PF00512">
    <property type="entry name" value="HisKA"/>
    <property type="match status" value="1"/>
</dbReference>
<keyword evidence="11" id="KW-1185">Reference proteome</keyword>
<dbReference type="SUPFAM" id="SSF48452">
    <property type="entry name" value="TPR-like"/>
    <property type="match status" value="1"/>
</dbReference>
<evidence type="ECO:0000256" key="1">
    <source>
        <dbReference type="ARBA" id="ARBA00000085"/>
    </source>
</evidence>
<dbReference type="Pfam" id="PF00072">
    <property type="entry name" value="Response_reg"/>
    <property type="match status" value="1"/>
</dbReference>
<dbReference type="CDD" id="cd16922">
    <property type="entry name" value="HATPase_EvgS-ArcB-TorS-like"/>
    <property type="match status" value="1"/>
</dbReference>
<reference evidence="10 11" key="1">
    <citation type="submission" date="2018-04" db="EMBL/GenBank/DDBJ databases">
        <title>Genomic Encyclopedia of Archaeal and Bacterial Type Strains, Phase II (KMG-II): from individual species to whole genera.</title>
        <authorList>
            <person name="Goeker M."/>
        </authorList>
    </citation>
    <scope>NUCLEOTIDE SEQUENCE [LARGE SCALE GENOMIC DNA]</scope>
    <source>
        <strain evidence="10 11">DSM 25731</strain>
    </source>
</reference>
<feature type="signal peptide" evidence="7">
    <location>
        <begin position="1"/>
        <end position="21"/>
    </location>
</feature>
<dbReference type="InterPro" id="IPR019734">
    <property type="entry name" value="TPR_rpt"/>
</dbReference>
<keyword evidence="5" id="KW-0802">TPR repeat</keyword>
<evidence type="ECO:0000256" key="5">
    <source>
        <dbReference type="PROSITE-ProRule" id="PRU00339"/>
    </source>
</evidence>
<dbReference type="EMBL" id="QBKT01000001">
    <property type="protein sequence ID" value="PTX63478.1"/>
    <property type="molecule type" value="Genomic_DNA"/>
</dbReference>
<dbReference type="SMART" id="SM00388">
    <property type="entry name" value="HisKA"/>
    <property type="match status" value="1"/>
</dbReference>
<comment type="caution">
    <text evidence="10">The sequence shown here is derived from an EMBL/GenBank/DDBJ whole genome shotgun (WGS) entry which is preliminary data.</text>
</comment>
<keyword evidence="6" id="KW-1133">Transmembrane helix</keyword>
<dbReference type="InterPro" id="IPR003594">
    <property type="entry name" value="HATPase_dom"/>
</dbReference>
<dbReference type="InterPro" id="IPR004358">
    <property type="entry name" value="Sig_transdc_His_kin-like_C"/>
</dbReference>
<evidence type="ECO:0000259" key="9">
    <source>
        <dbReference type="PROSITE" id="PS50110"/>
    </source>
</evidence>
<dbReference type="PANTHER" id="PTHR45339">
    <property type="entry name" value="HYBRID SIGNAL TRANSDUCTION HISTIDINE KINASE J"/>
    <property type="match status" value="1"/>
</dbReference>
<dbReference type="SMART" id="SM00387">
    <property type="entry name" value="HATPase_c"/>
    <property type="match status" value="1"/>
</dbReference>
<evidence type="ECO:0000256" key="4">
    <source>
        <dbReference type="PROSITE-ProRule" id="PRU00169"/>
    </source>
</evidence>
<dbReference type="PROSITE" id="PS50110">
    <property type="entry name" value="RESPONSE_REGULATORY"/>
    <property type="match status" value="1"/>
</dbReference>
<dbReference type="Gene3D" id="3.30.565.10">
    <property type="entry name" value="Histidine kinase-like ATPase, C-terminal domain"/>
    <property type="match status" value="1"/>
</dbReference>
<dbReference type="Gene3D" id="1.25.40.10">
    <property type="entry name" value="Tetratricopeptide repeat domain"/>
    <property type="match status" value="2"/>
</dbReference>
<dbReference type="PROSITE" id="PS50005">
    <property type="entry name" value="TPR"/>
    <property type="match status" value="1"/>
</dbReference>
<dbReference type="InterPro" id="IPR011990">
    <property type="entry name" value="TPR-like_helical_dom_sf"/>
</dbReference>
<keyword evidence="3 4" id="KW-0597">Phosphoprotein</keyword>
<feature type="domain" description="Response regulatory" evidence="9">
    <location>
        <begin position="612"/>
        <end position="726"/>
    </location>
</feature>
<dbReference type="InterPro" id="IPR036890">
    <property type="entry name" value="HATPase_C_sf"/>
</dbReference>
<dbReference type="SUPFAM" id="SSF52172">
    <property type="entry name" value="CheY-like"/>
    <property type="match status" value="1"/>
</dbReference>
<dbReference type="GO" id="GO:0000155">
    <property type="term" value="F:phosphorelay sensor kinase activity"/>
    <property type="evidence" value="ECO:0007669"/>
    <property type="project" value="InterPro"/>
</dbReference>
<evidence type="ECO:0000259" key="8">
    <source>
        <dbReference type="PROSITE" id="PS50109"/>
    </source>
</evidence>
<dbReference type="InterPro" id="IPR036097">
    <property type="entry name" value="HisK_dim/P_sf"/>
</dbReference>
<dbReference type="InterPro" id="IPR005467">
    <property type="entry name" value="His_kinase_dom"/>
</dbReference>
<dbReference type="SMART" id="SM00028">
    <property type="entry name" value="TPR"/>
    <property type="match status" value="4"/>
</dbReference>
<sequence length="728" mass="83549">MKNNALVHIVLCFFACVSLHAQQVAADSIKKLNDEAFDLSRDYKFGQALSYNYLAIQHALKNEDDNSLASSYHTLANTYRRMQYFGKAEKYFKKSLAIYQELQDKRQILLVYQDLARTCMDQVKYAAAHQYLQTGYELAATSSVVEDIMLLDWAKIALLQAEKRYDDVLAFVENVKQRVKASTDSELFYTARMNYLEFTQGDAFFNLGDYENAQRYLEKHIKNEYVHVNDLATSYHQLGIIYESQGNIGKQREAELKYQQNLKKQLENDQQRLEEELLADYSLSEEQLKLDILEEKNYQKSIIVNRFKVVLVIIALLLIGCIILGTLIIKAIYKKIKSNRLLRIKYNKLEEAKLKAEMTSKTKSNFFSMMSHELRTPLYAVTGITHLLLEENPRPSQQQYLKSLKFSSDHLLSLVNNILQVNKLEDNTITIGASTFNLKANIDNIIKSFDLLIKDRENELHIAYDTEIPELLVGDSLKISQILINLISNAIKFTKKGTIRLSVEKVAETEEDVQLHFCVQDTGIGIPKEKQEKVFEMFSQNHNVVNEEYQGSGLGLSIVKKLLQLYDSEIHLESKVNVGTTFTFDIRFPKATEHTDTKAEIDIEDVDFSHLKMLVVDDNKINQMLTQKILSTKKIDVDVVTSGAEAIEIVKNKHYDLILMDIHMPEMDGYEATSAIRKFNKKVPIIAFTAVSLDDSLPKIINSGMNDMIIKPFVASQLFALIRKYMEV</sequence>
<organism evidence="10 11">
    <name type="scientific">Kordia periserrulae</name>
    <dbReference type="NCBI Taxonomy" id="701523"/>
    <lineage>
        <taxon>Bacteria</taxon>
        <taxon>Pseudomonadati</taxon>
        <taxon>Bacteroidota</taxon>
        <taxon>Flavobacteriia</taxon>
        <taxon>Flavobacteriales</taxon>
        <taxon>Flavobacteriaceae</taxon>
        <taxon>Kordia</taxon>
    </lineage>
</organism>
<proteinExistence type="predicted"/>
<dbReference type="Pfam" id="PF13181">
    <property type="entry name" value="TPR_8"/>
    <property type="match status" value="1"/>
</dbReference>
<dbReference type="CDD" id="cd00082">
    <property type="entry name" value="HisKA"/>
    <property type="match status" value="1"/>
</dbReference>
<dbReference type="Gene3D" id="1.10.287.130">
    <property type="match status" value="1"/>
</dbReference>
<feature type="chain" id="PRO_5015775000" description="histidine kinase" evidence="7">
    <location>
        <begin position="22"/>
        <end position="728"/>
    </location>
</feature>
<feature type="repeat" description="TPR" evidence="5">
    <location>
        <begin position="69"/>
        <end position="102"/>
    </location>
</feature>
<dbReference type="InterPro" id="IPR011006">
    <property type="entry name" value="CheY-like_superfamily"/>
</dbReference>
<dbReference type="SUPFAM" id="SSF47384">
    <property type="entry name" value="Homodimeric domain of signal transducing histidine kinase"/>
    <property type="match status" value="1"/>
</dbReference>
<gene>
    <name evidence="10" type="ORF">C8N46_10178</name>
</gene>
<dbReference type="EC" id="2.7.13.3" evidence="2"/>
<feature type="transmembrane region" description="Helical" evidence="6">
    <location>
        <begin position="309"/>
        <end position="333"/>
    </location>
</feature>
<feature type="modified residue" description="4-aspartylphosphate" evidence="4">
    <location>
        <position position="661"/>
    </location>
</feature>
<evidence type="ECO:0000256" key="2">
    <source>
        <dbReference type="ARBA" id="ARBA00012438"/>
    </source>
</evidence>
<evidence type="ECO:0000256" key="6">
    <source>
        <dbReference type="SAM" id="Phobius"/>
    </source>
</evidence>
<keyword evidence="7" id="KW-0732">Signal</keyword>
<keyword evidence="6" id="KW-0812">Transmembrane</keyword>
<feature type="domain" description="Histidine kinase" evidence="8">
    <location>
        <begin position="369"/>
        <end position="590"/>
    </location>
</feature>
<dbReference type="Proteomes" id="UP000244090">
    <property type="component" value="Unassembled WGS sequence"/>
</dbReference>
<accession>A0A2T6C564</accession>
<dbReference type="Gene3D" id="3.40.50.2300">
    <property type="match status" value="1"/>
</dbReference>
<comment type="catalytic activity">
    <reaction evidence="1">
        <text>ATP + protein L-histidine = ADP + protein N-phospho-L-histidine.</text>
        <dbReference type="EC" id="2.7.13.3"/>
    </reaction>
</comment>
<dbReference type="SUPFAM" id="SSF55874">
    <property type="entry name" value="ATPase domain of HSP90 chaperone/DNA topoisomerase II/histidine kinase"/>
    <property type="match status" value="1"/>
</dbReference>
<dbReference type="PANTHER" id="PTHR45339:SF5">
    <property type="entry name" value="HISTIDINE KINASE"/>
    <property type="match status" value="1"/>
</dbReference>
<evidence type="ECO:0000256" key="3">
    <source>
        <dbReference type="ARBA" id="ARBA00022553"/>
    </source>
</evidence>
<dbReference type="PRINTS" id="PR00344">
    <property type="entry name" value="BCTRLSENSOR"/>
</dbReference>
<name>A0A2T6C564_9FLAO</name>
<evidence type="ECO:0000256" key="7">
    <source>
        <dbReference type="SAM" id="SignalP"/>
    </source>
</evidence>
<dbReference type="PROSITE" id="PS50109">
    <property type="entry name" value="HIS_KIN"/>
    <property type="match status" value="1"/>
</dbReference>